<dbReference type="PANTHER" id="PTHR30575">
    <property type="entry name" value="PEPTIDASE M20"/>
    <property type="match status" value="1"/>
</dbReference>
<dbReference type="Pfam" id="PF01546">
    <property type="entry name" value="Peptidase_M20"/>
    <property type="match status" value="1"/>
</dbReference>
<proteinExistence type="inferred from homology"/>
<dbReference type="Gene3D" id="3.40.630.10">
    <property type="entry name" value="Zn peptidases"/>
    <property type="match status" value="1"/>
</dbReference>
<dbReference type="Pfam" id="PF07687">
    <property type="entry name" value="M20_dimer"/>
    <property type="match status" value="1"/>
</dbReference>
<reference evidence="4 5" key="1">
    <citation type="submission" date="2023-08" db="EMBL/GenBank/DDBJ databases">
        <title>Black Yeasts Isolated from many extreme environments.</title>
        <authorList>
            <person name="Coleine C."/>
            <person name="Stajich J.E."/>
            <person name="Selbmann L."/>
        </authorList>
    </citation>
    <scope>NUCLEOTIDE SEQUENCE [LARGE SCALE GENOMIC DNA]</scope>
    <source>
        <strain evidence="4 5">CCFEE 5792</strain>
    </source>
</reference>
<dbReference type="Gene3D" id="3.30.70.360">
    <property type="match status" value="1"/>
</dbReference>
<dbReference type="SUPFAM" id="SSF55031">
    <property type="entry name" value="Bacterial exopeptidase dimerisation domain"/>
    <property type="match status" value="1"/>
</dbReference>
<dbReference type="SUPFAM" id="SSF53187">
    <property type="entry name" value="Zn-dependent exopeptidases"/>
    <property type="match status" value="1"/>
</dbReference>
<feature type="domain" description="Peptidase M20 dimerisation" evidence="3">
    <location>
        <begin position="186"/>
        <end position="277"/>
    </location>
</feature>
<keyword evidence="5" id="KW-1185">Reference proteome</keyword>
<dbReference type="PIRSF" id="PIRSF037226">
    <property type="entry name" value="Amidohydrolase_ACY1L2_prd"/>
    <property type="match status" value="1"/>
</dbReference>
<dbReference type="InterPro" id="IPR011650">
    <property type="entry name" value="Peptidase_M20_dimer"/>
</dbReference>
<dbReference type="RefSeq" id="XP_064709177.1">
    <property type="nucleotide sequence ID" value="XM_064854451.1"/>
</dbReference>
<evidence type="ECO:0000259" key="3">
    <source>
        <dbReference type="Pfam" id="PF07687"/>
    </source>
</evidence>
<dbReference type="InterPro" id="IPR017439">
    <property type="entry name" value="Amidohydrolase"/>
</dbReference>
<dbReference type="Proteomes" id="UP001358417">
    <property type="component" value="Unassembled WGS sequence"/>
</dbReference>
<dbReference type="InterPro" id="IPR036264">
    <property type="entry name" value="Bact_exopeptidase_dim_dom"/>
</dbReference>
<accession>A0AAV9NLE6</accession>
<name>A0AAV9NLE6_9EURO</name>
<evidence type="ECO:0000256" key="2">
    <source>
        <dbReference type="PIRNR" id="PIRNR037226"/>
    </source>
</evidence>
<dbReference type="InterPro" id="IPR052030">
    <property type="entry name" value="Peptidase_M20/M20A_hydrolases"/>
</dbReference>
<comment type="similarity">
    <text evidence="1 2">Belongs to the peptidase M20A family.</text>
</comment>
<evidence type="ECO:0000313" key="4">
    <source>
        <dbReference type="EMBL" id="KAK5058654.1"/>
    </source>
</evidence>
<dbReference type="GeneID" id="89979072"/>
<organism evidence="4 5">
    <name type="scientific">Exophiala bonariae</name>
    <dbReference type="NCBI Taxonomy" id="1690606"/>
    <lineage>
        <taxon>Eukaryota</taxon>
        <taxon>Fungi</taxon>
        <taxon>Dikarya</taxon>
        <taxon>Ascomycota</taxon>
        <taxon>Pezizomycotina</taxon>
        <taxon>Eurotiomycetes</taxon>
        <taxon>Chaetothyriomycetidae</taxon>
        <taxon>Chaetothyriales</taxon>
        <taxon>Herpotrichiellaceae</taxon>
        <taxon>Exophiala</taxon>
    </lineage>
</organism>
<sequence>MLEKSPSTVNQAALAVIHESLKKHRELLWKVNHKIFSNPETAYQEFIAHDTLVAALQSEGLSVTAHAYDIETAFEVEFGSGGRVLTFNAEYDALPNIGHACGHNLIATTSLGAFLAVVDALKKTGKPGRVRLLGTPAEESTGGKVKLVNAGAYKDVDMCLMMHPTSSSVYPGNVLGDAYDRTLAISGFRVIFQGKPAHAALAPWEGVNALDAAVAAYNSVAVLRQQVRPDERIHLIIKEGGLVANVIPEKSVVELGVRGPTLARARALEERVLNCFKGAAQATGCDIEIECLGAYADLQTNLPICQAFQDAMTSIGHQVQNNIGRATTPASTDQGNVSYECPSWQGIFGIPSPGGAFPHTAAFADGAGTAASFETSLLSCEGMAIAGYRFLTDDNLAYQVKKYFDDQRDD</sequence>
<dbReference type="AlphaFoldDB" id="A0AAV9NLE6"/>
<dbReference type="CDD" id="cd05672">
    <property type="entry name" value="M20_ACY1L2-like"/>
    <property type="match status" value="1"/>
</dbReference>
<evidence type="ECO:0000256" key="1">
    <source>
        <dbReference type="ARBA" id="ARBA00006247"/>
    </source>
</evidence>
<dbReference type="NCBIfam" id="TIGR01891">
    <property type="entry name" value="amidohydrolases"/>
    <property type="match status" value="1"/>
</dbReference>
<dbReference type="InterPro" id="IPR002933">
    <property type="entry name" value="Peptidase_M20"/>
</dbReference>
<gene>
    <name evidence="4" type="ORF">LTR84_010918</name>
</gene>
<dbReference type="GO" id="GO:0016805">
    <property type="term" value="F:dipeptidase activity"/>
    <property type="evidence" value="ECO:0007669"/>
    <property type="project" value="InterPro"/>
</dbReference>
<dbReference type="InterPro" id="IPR017144">
    <property type="entry name" value="Xaa-Arg_dipeptidase"/>
</dbReference>
<dbReference type="EMBL" id="JAVRRD010000005">
    <property type="protein sequence ID" value="KAK5058654.1"/>
    <property type="molecule type" value="Genomic_DNA"/>
</dbReference>
<dbReference type="FunFam" id="3.30.70.360:FF:000004">
    <property type="entry name" value="Peptidase M20 domain-containing protein 2"/>
    <property type="match status" value="1"/>
</dbReference>
<protein>
    <recommendedName>
        <fullName evidence="2">Peptidase M20 domain-containing protein 2</fullName>
    </recommendedName>
</protein>
<comment type="caution">
    <text evidence="4">The sequence shown here is derived from an EMBL/GenBank/DDBJ whole genome shotgun (WGS) entry which is preliminary data.</text>
</comment>
<evidence type="ECO:0000313" key="5">
    <source>
        <dbReference type="Proteomes" id="UP001358417"/>
    </source>
</evidence>
<dbReference type="PANTHER" id="PTHR30575:SF0">
    <property type="entry name" value="XAA-ARG DIPEPTIDASE"/>
    <property type="match status" value="1"/>
</dbReference>